<evidence type="ECO:0000256" key="2">
    <source>
        <dbReference type="ARBA" id="ARBA00022448"/>
    </source>
</evidence>
<dbReference type="InterPro" id="IPR011527">
    <property type="entry name" value="ABC1_TM_dom"/>
</dbReference>
<dbReference type="InterPro" id="IPR027417">
    <property type="entry name" value="P-loop_NTPase"/>
</dbReference>
<comment type="subcellular location">
    <subcellularLocation>
        <location evidence="1">Cell membrane</location>
        <topology evidence="1">Multi-pass membrane protein</topology>
    </subcellularLocation>
</comment>
<keyword evidence="15" id="KW-1185">Reference proteome</keyword>
<evidence type="ECO:0000256" key="3">
    <source>
        <dbReference type="ARBA" id="ARBA00022692"/>
    </source>
</evidence>
<gene>
    <name evidence="14" type="ORF">SAMN06295964_3141</name>
</gene>
<evidence type="ECO:0000256" key="7">
    <source>
        <dbReference type="ARBA" id="ARBA00023136"/>
    </source>
</evidence>
<comment type="function">
    <text evidence="8">ABC transporter involved in fatty acid import. Transmembrane domains (TMD) form a pore in the membrane and the ATP-binding domain (NBD) is responsible for energy generation.</text>
</comment>
<dbReference type="GO" id="GO:0005524">
    <property type="term" value="F:ATP binding"/>
    <property type="evidence" value="ECO:0007669"/>
    <property type="project" value="UniProtKB-KW"/>
</dbReference>
<dbReference type="AlphaFoldDB" id="A0A1T4Z9C0"/>
<evidence type="ECO:0000256" key="10">
    <source>
        <dbReference type="ARBA" id="ARBA00071747"/>
    </source>
</evidence>
<evidence type="ECO:0000256" key="5">
    <source>
        <dbReference type="ARBA" id="ARBA00022840"/>
    </source>
</evidence>
<dbReference type="FunFam" id="3.40.50.300:FF:000287">
    <property type="entry name" value="Multidrug ABC transporter ATP-binding protein"/>
    <property type="match status" value="1"/>
</dbReference>
<dbReference type="InterPro" id="IPR039421">
    <property type="entry name" value="Type_1_exporter"/>
</dbReference>
<dbReference type="OrthoDB" id="5166472at2"/>
<comment type="similarity">
    <text evidence="9">Belongs to the ABC transporter superfamily. Lipid exporter (TC 3.A.1.106) family.</text>
</comment>
<dbReference type="InterPro" id="IPR003593">
    <property type="entry name" value="AAA+_ATPase"/>
</dbReference>
<organism evidence="14 15">
    <name type="scientific">Aeromicrobium choanae</name>
    <dbReference type="NCBI Taxonomy" id="1736691"/>
    <lineage>
        <taxon>Bacteria</taxon>
        <taxon>Bacillati</taxon>
        <taxon>Actinomycetota</taxon>
        <taxon>Actinomycetes</taxon>
        <taxon>Propionibacteriales</taxon>
        <taxon>Nocardioidaceae</taxon>
        <taxon>Aeromicrobium</taxon>
    </lineage>
</organism>
<dbReference type="RefSeq" id="WP_078701020.1">
    <property type="nucleotide sequence ID" value="NZ_LT796768.1"/>
</dbReference>
<evidence type="ECO:0000256" key="4">
    <source>
        <dbReference type="ARBA" id="ARBA00022741"/>
    </source>
</evidence>
<dbReference type="PANTHER" id="PTHR43394:SF1">
    <property type="entry name" value="ATP-BINDING CASSETTE SUB-FAMILY B MEMBER 10, MITOCHONDRIAL"/>
    <property type="match status" value="1"/>
</dbReference>
<keyword evidence="2" id="KW-0813">Transport</keyword>
<dbReference type="CDD" id="cd18547">
    <property type="entry name" value="ABC_6TM_Tm288_like"/>
    <property type="match status" value="1"/>
</dbReference>
<dbReference type="STRING" id="1736691.SAMN06295964_3141"/>
<feature type="transmembrane region" description="Helical" evidence="11">
    <location>
        <begin position="109"/>
        <end position="132"/>
    </location>
</feature>
<feature type="transmembrane region" description="Helical" evidence="11">
    <location>
        <begin position="32"/>
        <end position="50"/>
    </location>
</feature>
<reference evidence="15" key="1">
    <citation type="submission" date="2017-02" db="EMBL/GenBank/DDBJ databases">
        <authorList>
            <person name="Varghese N."/>
            <person name="Submissions S."/>
        </authorList>
    </citation>
    <scope>NUCLEOTIDE SEQUENCE [LARGE SCALE GENOMIC DNA]</scope>
    <source>
        <strain evidence="15">9H-4</strain>
    </source>
</reference>
<evidence type="ECO:0000256" key="8">
    <source>
        <dbReference type="ARBA" id="ARBA00055053"/>
    </source>
</evidence>
<keyword evidence="4" id="KW-0547">Nucleotide-binding</keyword>
<evidence type="ECO:0000313" key="15">
    <source>
        <dbReference type="Proteomes" id="UP000191040"/>
    </source>
</evidence>
<dbReference type="Pfam" id="PF00005">
    <property type="entry name" value="ABC_tran"/>
    <property type="match status" value="1"/>
</dbReference>
<name>A0A1T4Z9C0_9ACTN</name>
<dbReference type="Proteomes" id="UP000191040">
    <property type="component" value="Chromosome I"/>
</dbReference>
<dbReference type="PROSITE" id="PS00211">
    <property type="entry name" value="ABC_TRANSPORTER_1"/>
    <property type="match status" value="1"/>
</dbReference>
<evidence type="ECO:0000256" key="9">
    <source>
        <dbReference type="ARBA" id="ARBA00061644"/>
    </source>
</evidence>
<dbReference type="InterPro" id="IPR036640">
    <property type="entry name" value="ABC1_TM_sf"/>
</dbReference>
<evidence type="ECO:0000259" key="12">
    <source>
        <dbReference type="PROSITE" id="PS50893"/>
    </source>
</evidence>
<evidence type="ECO:0000313" key="14">
    <source>
        <dbReference type="EMBL" id="SKB10155.1"/>
    </source>
</evidence>
<dbReference type="GO" id="GO:0005886">
    <property type="term" value="C:plasma membrane"/>
    <property type="evidence" value="ECO:0007669"/>
    <property type="project" value="UniProtKB-SubCell"/>
</dbReference>
<sequence>MSWHGAPQKPARANNFRATFGRVFRRLLLDRTLVFALAAFGLIGVALSVIGPKILGHATDIIFDGFVSSQFPEGMTKAEAVASLEADGQDQLAQLVGALDLQPGQGIDMGALGTVLAIVTAIYVVASLFMWLQGVLATTVVQRMVADLRNDVEDQLNHLPLAHLDRQERGEIMSRTTNDLDNLAQSLQQTLSQMITSILMVIGTLAMMFWISPLLTIIALVTIPVAILITGGVMKRSQPQFVAQWTQTGRLNAIIEESFTGHEVVKVFGRQRVAEEEFAATNDELFGASFRAQFISGVIQPLMMFVSNLNYVLVAVVGGLQVANGSLSLGSVQAFIQYSRQFTQPLTQVAAMVNLLQSGMASAERVFAFLDEERERPDRVDAPEPDPLRGRVVFDHVDFSYSDEPLIEDLSLVAEPGQTVAIVGPTGAGKTTLTNLVLRFYEVDGGRITLDGVDIAEMSRRELRDDFGVVLQDTWLFSGTIRENIAYGADDPSEEQILAAAQAASVDHFVRTLPDGYDTVITDDGGGVSAGQRQLLTIARAFLADPAILVLDEATSSVDTRTEALVQSAMNNLRSGRTSFVVAHRLSTIRDADLIVVMEAGRIVEKGTHEELIAAQGAYQRLYAAQFASSLG</sequence>
<dbReference type="GO" id="GO:0015421">
    <property type="term" value="F:ABC-type oligopeptide transporter activity"/>
    <property type="evidence" value="ECO:0007669"/>
    <property type="project" value="TreeGrafter"/>
</dbReference>
<protein>
    <recommendedName>
        <fullName evidence="10">Fatty acid ABC transporter ATP-binding/permease protein</fullName>
    </recommendedName>
</protein>
<dbReference type="Pfam" id="PF00664">
    <property type="entry name" value="ABC_membrane"/>
    <property type="match status" value="1"/>
</dbReference>
<keyword evidence="7 11" id="KW-0472">Membrane</keyword>
<keyword evidence="5 14" id="KW-0067">ATP-binding</keyword>
<dbReference type="Gene3D" id="1.20.1560.10">
    <property type="entry name" value="ABC transporter type 1, transmembrane domain"/>
    <property type="match status" value="1"/>
</dbReference>
<dbReference type="SUPFAM" id="SSF52540">
    <property type="entry name" value="P-loop containing nucleoside triphosphate hydrolases"/>
    <property type="match status" value="1"/>
</dbReference>
<feature type="transmembrane region" description="Helical" evidence="11">
    <location>
        <begin position="217"/>
        <end position="234"/>
    </location>
</feature>
<keyword evidence="3 11" id="KW-0812">Transmembrane</keyword>
<dbReference type="InterPro" id="IPR003439">
    <property type="entry name" value="ABC_transporter-like_ATP-bd"/>
</dbReference>
<dbReference type="PANTHER" id="PTHR43394">
    <property type="entry name" value="ATP-DEPENDENT PERMEASE MDL1, MITOCHONDRIAL"/>
    <property type="match status" value="1"/>
</dbReference>
<dbReference type="PROSITE" id="PS50893">
    <property type="entry name" value="ABC_TRANSPORTER_2"/>
    <property type="match status" value="1"/>
</dbReference>
<dbReference type="SUPFAM" id="SSF90123">
    <property type="entry name" value="ABC transporter transmembrane region"/>
    <property type="match status" value="1"/>
</dbReference>
<dbReference type="EMBL" id="LT796768">
    <property type="protein sequence ID" value="SKB10155.1"/>
    <property type="molecule type" value="Genomic_DNA"/>
</dbReference>
<accession>A0A1T4Z9C0</accession>
<dbReference type="PROSITE" id="PS50929">
    <property type="entry name" value="ABC_TM1F"/>
    <property type="match status" value="1"/>
</dbReference>
<feature type="domain" description="ABC transporter" evidence="12">
    <location>
        <begin position="392"/>
        <end position="625"/>
    </location>
</feature>
<dbReference type="SMART" id="SM00382">
    <property type="entry name" value="AAA"/>
    <property type="match status" value="1"/>
</dbReference>
<feature type="domain" description="ABC transmembrane type-1" evidence="13">
    <location>
        <begin position="35"/>
        <end position="358"/>
    </location>
</feature>
<dbReference type="Gene3D" id="3.40.50.300">
    <property type="entry name" value="P-loop containing nucleotide triphosphate hydrolases"/>
    <property type="match status" value="1"/>
</dbReference>
<evidence type="ECO:0000256" key="6">
    <source>
        <dbReference type="ARBA" id="ARBA00022989"/>
    </source>
</evidence>
<dbReference type="CDD" id="cd03254">
    <property type="entry name" value="ABCC_Glucan_exporter_like"/>
    <property type="match status" value="1"/>
</dbReference>
<keyword evidence="6 11" id="KW-1133">Transmembrane helix</keyword>
<evidence type="ECO:0000259" key="13">
    <source>
        <dbReference type="PROSITE" id="PS50929"/>
    </source>
</evidence>
<evidence type="ECO:0000256" key="11">
    <source>
        <dbReference type="SAM" id="Phobius"/>
    </source>
</evidence>
<dbReference type="InterPro" id="IPR017871">
    <property type="entry name" value="ABC_transporter-like_CS"/>
</dbReference>
<proteinExistence type="inferred from homology"/>
<dbReference type="GO" id="GO:0016887">
    <property type="term" value="F:ATP hydrolysis activity"/>
    <property type="evidence" value="ECO:0007669"/>
    <property type="project" value="InterPro"/>
</dbReference>
<evidence type="ECO:0000256" key="1">
    <source>
        <dbReference type="ARBA" id="ARBA00004651"/>
    </source>
</evidence>